<name>A0A399R4X2_9PROT</name>
<organism evidence="3 4">
    <name type="scientific">Henriciella barbarensis</name>
    <dbReference type="NCBI Taxonomy" id="86342"/>
    <lineage>
        <taxon>Bacteria</taxon>
        <taxon>Pseudomonadati</taxon>
        <taxon>Pseudomonadota</taxon>
        <taxon>Alphaproteobacteria</taxon>
        <taxon>Hyphomonadales</taxon>
        <taxon>Hyphomonadaceae</taxon>
        <taxon>Henriciella</taxon>
    </lineage>
</organism>
<feature type="domain" description="Cupin type-2" evidence="2">
    <location>
        <begin position="122"/>
        <end position="190"/>
    </location>
</feature>
<dbReference type="AlphaFoldDB" id="A0A399R4X2"/>
<proteinExistence type="predicted"/>
<dbReference type="Proteomes" id="UP000265431">
    <property type="component" value="Unassembled WGS sequence"/>
</dbReference>
<evidence type="ECO:0000259" key="2">
    <source>
        <dbReference type="Pfam" id="PF07883"/>
    </source>
</evidence>
<dbReference type="Pfam" id="PF07883">
    <property type="entry name" value="Cupin_2"/>
    <property type="match status" value="1"/>
</dbReference>
<evidence type="ECO:0000256" key="1">
    <source>
        <dbReference type="SAM" id="MobiDB-lite"/>
    </source>
</evidence>
<comment type="caution">
    <text evidence="3">The sequence shown here is derived from an EMBL/GenBank/DDBJ whole genome shotgun (WGS) entry which is preliminary data.</text>
</comment>
<dbReference type="InterPro" id="IPR013096">
    <property type="entry name" value="Cupin_2"/>
</dbReference>
<dbReference type="InterPro" id="IPR011051">
    <property type="entry name" value="RmlC_Cupin_sf"/>
</dbReference>
<feature type="compositionally biased region" description="Basic and acidic residues" evidence="1">
    <location>
        <begin position="66"/>
        <end position="77"/>
    </location>
</feature>
<evidence type="ECO:0000313" key="3">
    <source>
        <dbReference type="EMBL" id="RIJ26330.1"/>
    </source>
</evidence>
<sequence>MFPSHQLVKLVWFWKPDKTERTIKKQGGVMFRIILGCVLTLGATMSAAAQDHSAHAQHQPQGAHSQHAEHSEHEGHAAHHQHHHTDKLVLAETGAAVENPFHPVRLLLSSEESMGEVTIYEFILPPQSPGSPPHTHSQEDEYFYVLEGTLDILSDGSVKRISDGDFAALKRGNAHMFWNGSDTETQLLMITTGASFEQFLQSVSPRLAEEKPTSPEAAGAVIGQLAAEHGIEISMDMMPAAAAPYYAPPEPE</sequence>
<dbReference type="PANTHER" id="PTHR36440">
    <property type="entry name" value="PUTATIVE (AFU_ORTHOLOGUE AFUA_8G07350)-RELATED"/>
    <property type="match status" value="1"/>
</dbReference>
<accession>A0A399R4X2</accession>
<feature type="compositionally biased region" description="Low complexity" evidence="1">
    <location>
        <begin position="50"/>
        <end position="65"/>
    </location>
</feature>
<dbReference type="InterPro" id="IPR014710">
    <property type="entry name" value="RmlC-like_jellyroll"/>
</dbReference>
<dbReference type="Gene3D" id="2.60.120.10">
    <property type="entry name" value="Jelly Rolls"/>
    <property type="match status" value="1"/>
</dbReference>
<dbReference type="EMBL" id="QWGB01000002">
    <property type="protein sequence ID" value="RIJ26330.1"/>
    <property type="molecule type" value="Genomic_DNA"/>
</dbReference>
<dbReference type="SUPFAM" id="SSF51182">
    <property type="entry name" value="RmlC-like cupins"/>
    <property type="match status" value="1"/>
</dbReference>
<dbReference type="InterPro" id="IPR053146">
    <property type="entry name" value="QDO-like"/>
</dbReference>
<dbReference type="PANTHER" id="PTHR36440:SF1">
    <property type="entry name" value="PUTATIVE (AFU_ORTHOLOGUE AFUA_8G07350)-RELATED"/>
    <property type="match status" value="1"/>
</dbReference>
<reference evidence="3 4" key="1">
    <citation type="submission" date="2018-08" db="EMBL/GenBank/DDBJ databases">
        <title>Henriciella mobilis sp. nov., isolated from seawater.</title>
        <authorList>
            <person name="Cheng H."/>
            <person name="Wu Y.-H."/>
            <person name="Xu X.-W."/>
            <person name="Guo L.-L."/>
        </authorList>
    </citation>
    <scope>NUCLEOTIDE SEQUENCE [LARGE SCALE GENOMIC DNA]</scope>
    <source>
        <strain evidence="3 4">CCUG66934</strain>
    </source>
</reference>
<protein>
    <submittedName>
        <fullName evidence="3">Cupin domain-containing protein</fullName>
    </submittedName>
</protein>
<dbReference type="OrthoDB" id="5290459at2"/>
<gene>
    <name evidence="3" type="ORF">D1224_00175</name>
</gene>
<keyword evidence="4" id="KW-1185">Reference proteome</keyword>
<feature type="region of interest" description="Disordered" evidence="1">
    <location>
        <begin position="50"/>
        <end position="86"/>
    </location>
</feature>
<evidence type="ECO:0000313" key="4">
    <source>
        <dbReference type="Proteomes" id="UP000265431"/>
    </source>
</evidence>